<name>A0A6J1DHT0_MOMCH</name>
<feature type="domain" description="SANT" evidence="8">
    <location>
        <begin position="113"/>
        <end position="161"/>
    </location>
</feature>
<evidence type="ECO:0000256" key="5">
    <source>
        <dbReference type="ARBA" id="ARBA00023242"/>
    </source>
</evidence>
<feature type="compositionally biased region" description="Gly residues" evidence="6">
    <location>
        <begin position="23"/>
        <end position="32"/>
    </location>
</feature>
<dbReference type="KEGG" id="mcha:111020625"/>
<evidence type="ECO:0000313" key="10">
    <source>
        <dbReference type="Proteomes" id="UP000504603"/>
    </source>
</evidence>
<dbReference type="GO" id="GO:0009739">
    <property type="term" value="P:response to gibberellin"/>
    <property type="evidence" value="ECO:0007669"/>
    <property type="project" value="TreeGrafter"/>
</dbReference>
<dbReference type="PANTHER" id="PTHR44191:SF4">
    <property type="entry name" value="OS01G0187900 PROTEIN"/>
    <property type="match status" value="1"/>
</dbReference>
<dbReference type="CDD" id="cd00167">
    <property type="entry name" value="SANT"/>
    <property type="match status" value="1"/>
</dbReference>
<dbReference type="Proteomes" id="UP000504603">
    <property type="component" value="Unplaced"/>
</dbReference>
<dbReference type="InterPro" id="IPR052245">
    <property type="entry name" value="Plant_Stress_Dev_TF"/>
</dbReference>
<dbReference type="Pfam" id="PF00249">
    <property type="entry name" value="Myb_DNA-binding"/>
    <property type="match status" value="1"/>
</dbReference>
<sequence>MTRRCSHCSNNGHNSRTCPSRGGRTGSGSLGAGGGGVKLFGVRLTDGSFIKKSASMGNLSAHYHSSSSAAASPNPDSPNSDPVHDTDGFLSDDPAHASCSANRRGERKKGVPWTEEEHRLFLVGLQKLGKGDWRGISRNFVITRTPTQVASHAQKYFIRQSNATRRKRRSSLFDMVPEMATDPLPVPEDEVLHAAQTKETENSSSQPSLNLSLNSEFQMMETTVEENGKELDAPKMEISGFPPMIPGFIPAYMPVPFSIWAPGTVPMEEEKGMETCHHEVLKPIPVVPKEPVNVDELVGMSQLTLREHEREHGEPSPLSLKLIGEPSRQSAFHPNAPVSRSELSKDNNEKIQAL</sequence>
<feature type="domain" description="HTH myb-type" evidence="9">
    <location>
        <begin position="105"/>
        <end position="161"/>
    </location>
</feature>
<organism evidence="10 11">
    <name type="scientific">Momordica charantia</name>
    <name type="common">Bitter gourd</name>
    <name type="synonym">Balsam pear</name>
    <dbReference type="NCBI Taxonomy" id="3673"/>
    <lineage>
        <taxon>Eukaryota</taxon>
        <taxon>Viridiplantae</taxon>
        <taxon>Streptophyta</taxon>
        <taxon>Embryophyta</taxon>
        <taxon>Tracheophyta</taxon>
        <taxon>Spermatophyta</taxon>
        <taxon>Magnoliopsida</taxon>
        <taxon>eudicotyledons</taxon>
        <taxon>Gunneridae</taxon>
        <taxon>Pentapetalae</taxon>
        <taxon>rosids</taxon>
        <taxon>fabids</taxon>
        <taxon>Cucurbitales</taxon>
        <taxon>Cucurbitaceae</taxon>
        <taxon>Momordiceae</taxon>
        <taxon>Momordica</taxon>
    </lineage>
</organism>
<dbReference type="SMART" id="SM00717">
    <property type="entry name" value="SANT"/>
    <property type="match status" value="1"/>
</dbReference>
<dbReference type="InterPro" id="IPR006447">
    <property type="entry name" value="Myb_dom_plants"/>
</dbReference>
<dbReference type="Gene3D" id="1.10.10.60">
    <property type="entry name" value="Homeodomain-like"/>
    <property type="match status" value="1"/>
</dbReference>
<feature type="region of interest" description="Disordered" evidence="6">
    <location>
        <begin position="1"/>
        <end position="32"/>
    </location>
</feature>
<keyword evidence="10" id="KW-1185">Reference proteome</keyword>
<dbReference type="SUPFAM" id="SSF46689">
    <property type="entry name" value="Homeodomain-like"/>
    <property type="match status" value="1"/>
</dbReference>
<evidence type="ECO:0000259" key="7">
    <source>
        <dbReference type="PROSITE" id="PS50090"/>
    </source>
</evidence>
<dbReference type="InterPro" id="IPR001005">
    <property type="entry name" value="SANT/Myb"/>
</dbReference>
<dbReference type="PROSITE" id="PS51294">
    <property type="entry name" value="HTH_MYB"/>
    <property type="match status" value="1"/>
</dbReference>
<dbReference type="InterPro" id="IPR009057">
    <property type="entry name" value="Homeodomain-like_sf"/>
</dbReference>
<comment type="subcellular location">
    <subcellularLocation>
        <location evidence="1">Nucleus</location>
    </subcellularLocation>
</comment>
<dbReference type="InterPro" id="IPR017930">
    <property type="entry name" value="Myb_dom"/>
</dbReference>
<dbReference type="PROSITE" id="PS50090">
    <property type="entry name" value="MYB_LIKE"/>
    <property type="match status" value="1"/>
</dbReference>
<feature type="compositionally biased region" description="Basic and acidic residues" evidence="6">
    <location>
        <begin position="342"/>
        <end position="354"/>
    </location>
</feature>
<keyword evidence="2" id="KW-0805">Transcription regulation</keyword>
<accession>A0A6J1DHT0</accession>
<dbReference type="GO" id="GO:0003677">
    <property type="term" value="F:DNA binding"/>
    <property type="evidence" value="ECO:0007669"/>
    <property type="project" value="UniProtKB-KW"/>
</dbReference>
<dbReference type="GO" id="GO:0009723">
    <property type="term" value="P:response to ethylene"/>
    <property type="evidence" value="ECO:0007669"/>
    <property type="project" value="TreeGrafter"/>
</dbReference>
<evidence type="ECO:0000256" key="3">
    <source>
        <dbReference type="ARBA" id="ARBA00023125"/>
    </source>
</evidence>
<gene>
    <name evidence="11" type="primary">LOC111020625</name>
</gene>
<dbReference type="AlphaFoldDB" id="A0A6J1DHT0"/>
<dbReference type="FunFam" id="1.10.10.60:FF:000009">
    <property type="entry name" value="transcription factor MYB1R1"/>
    <property type="match status" value="1"/>
</dbReference>
<keyword evidence="4" id="KW-0804">Transcription</keyword>
<protein>
    <submittedName>
        <fullName evidence="11">Transcription factor MYBS3</fullName>
    </submittedName>
</protein>
<evidence type="ECO:0000256" key="2">
    <source>
        <dbReference type="ARBA" id="ARBA00023015"/>
    </source>
</evidence>
<keyword evidence="5" id="KW-0539">Nucleus</keyword>
<dbReference type="GO" id="GO:0006355">
    <property type="term" value="P:regulation of DNA-templated transcription"/>
    <property type="evidence" value="ECO:0007669"/>
    <property type="project" value="UniProtKB-ARBA"/>
</dbReference>
<evidence type="ECO:0000313" key="11">
    <source>
        <dbReference type="RefSeq" id="XP_022153024.1"/>
    </source>
</evidence>
<dbReference type="GeneID" id="111020625"/>
<proteinExistence type="predicted"/>
<evidence type="ECO:0000256" key="6">
    <source>
        <dbReference type="SAM" id="MobiDB-lite"/>
    </source>
</evidence>
<evidence type="ECO:0000259" key="8">
    <source>
        <dbReference type="PROSITE" id="PS51293"/>
    </source>
</evidence>
<feature type="compositionally biased region" description="Polar residues" evidence="6">
    <location>
        <begin position="7"/>
        <end position="18"/>
    </location>
</feature>
<feature type="region of interest" description="Disordered" evidence="6">
    <location>
        <begin position="64"/>
        <end position="110"/>
    </location>
</feature>
<evidence type="ECO:0000256" key="1">
    <source>
        <dbReference type="ARBA" id="ARBA00004123"/>
    </source>
</evidence>
<keyword evidence="3" id="KW-0238">DNA-binding</keyword>
<reference evidence="11" key="1">
    <citation type="submission" date="2025-08" db="UniProtKB">
        <authorList>
            <consortium name="RefSeq"/>
        </authorList>
    </citation>
    <scope>IDENTIFICATION</scope>
    <source>
        <strain evidence="11">OHB3-1</strain>
    </source>
</reference>
<feature type="compositionally biased region" description="Low complexity" evidence="6">
    <location>
        <begin position="64"/>
        <end position="81"/>
    </location>
</feature>
<evidence type="ECO:0000259" key="9">
    <source>
        <dbReference type="PROSITE" id="PS51294"/>
    </source>
</evidence>
<dbReference type="PANTHER" id="PTHR44191">
    <property type="entry name" value="TRANSCRIPTION FACTOR KUA1"/>
    <property type="match status" value="1"/>
</dbReference>
<feature type="region of interest" description="Disordered" evidence="6">
    <location>
        <begin position="307"/>
        <end position="354"/>
    </location>
</feature>
<dbReference type="PROSITE" id="PS51293">
    <property type="entry name" value="SANT"/>
    <property type="match status" value="1"/>
</dbReference>
<dbReference type="OrthoDB" id="118550at2759"/>
<dbReference type="NCBIfam" id="TIGR01557">
    <property type="entry name" value="myb_SHAQKYF"/>
    <property type="match status" value="1"/>
</dbReference>
<evidence type="ECO:0000256" key="4">
    <source>
        <dbReference type="ARBA" id="ARBA00023163"/>
    </source>
</evidence>
<dbReference type="InterPro" id="IPR017884">
    <property type="entry name" value="SANT_dom"/>
</dbReference>
<dbReference type="GO" id="GO:0005634">
    <property type="term" value="C:nucleus"/>
    <property type="evidence" value="ECO:0007669"/>
    <property type="project" value="UniProtKB-SubCell"/>
</dbReference>
<feature type="domain" description="Myb-like" evidence="7">
    <location>
        <begin position="105"/>
        <end position="157"/>
    </location>
</feature>
<dbReference type="RefSeq" id="XP_022153024.1">
    <property type="nucleotide sequence ID" value="XM_022297332.1"/>
</dbReference>